<gene>
    <name evidence="1" type="ORF">GAK29_04908</name>
</gene>
<reference evidence="2" key="1">
    <citation type="journal article" date="2020" name="MBio">
        <title>Horizontal gene transfer to a defensive symbiont with a reduced genome amongst a multipartite beetle microbiome.</title>
        <authorList>
            <person name="Waterworth S.C."/>
            <person name="Florez L.V."/>
            <person name="Rees E.R."/>
            <person name="Hertweck C."/>
            <person name="Kaltenpoth M."/>
            <person name="Kwan J.C."/>
        </authorList>
    </citation>
    <scope>NUCLEOTIDE SEQUENCE [LARGE SCALE GENOMIC DNA]</scope>
</reference>
<dbReference type="AlphaFoldDB" id="A0A833P8S7"/>
<sequence length="170" mass="20302">MNNLSIDVQAFSKLIKYQNDQFDNAPFVKSAYSNPEEWGDSLRLFYIRELDVVDYDGRDSSFQYYLISNKNFKLKSLQYSELIKDLDESELLRFMDNKEGHSNFNRYIVYDKLFTLKESYRLSFYIIALEYRALIEAIKINKISKELEKTAILYCHRCLASSFNKNYHKI</sequence>
<accession>A0A833P8S7</accession>
<name>A0A833P8S7_ACIBZ</name>
<dbReference type="EMBL" id="WNDP01000275">
    <property type="protein sequence ID" value="KAF1011984.1"/>
    <property type="molecule type" value="Genomic_DNA"/>
</dbReference>
<evidence type="ECO:0000313" key="1">
    <source>
        <dbReference type="EMBL" id="KAF1011984.1"/>
    </source>
</evidence>
<evidence type="ECO:0000313" key="2">
    <source>
        <dbReference type="Proteomes" id="UP000490535"/>
    </source>
</evidence>
<dbReference type="Proteomes" id="UP000490535">
    <property type="component" value="Unassembled WGS sequence"/>
</dbReference>
<proteinExistence type="predicted"/>
<comment type="caution">
    <text evidence="1">The sequence shown here is derived from an EMBL/GenBank/DDBJ whole genome shotgun (WGS) entry which is preliminary data.</text>
</comment>
<organism evidence="1 2">
    <name type="scientific">Acinetobacter bereziniae</name>
    <name type="common">Acinetobacter genomosp. 10</name>
    <dbReference type="NCBI Taxonomy" id="106648"/>
    <lineage>
        <taxon>Bacteria</taxon>
        <taxon>Pseudomonadati</taxon>
        <taxon>Pseudomonadota</taxon>
        <taxon>Gammaproteobacteria</taxon>
        <taxon>Moraxellales</taxon>
        <taxon>Moraxellaceae</taxon>
        <taxon>Acinetobacter</taxon>
    </lineage>
</organism>
<protein>
    <submittedName>
        <fullName evidence="1">Uncharacterized protein</fullName>
    </submittedName>
</protein>